<evidence type="ECO:0000256" key="2">
    <source>
        <dbReference type="ARBA" id="ARBA00022692"/>
    </source>
</evidence>
<dbReference type="Proteomes" id="UP000031599">
    <property type="component" value="Unassembled WGS sequence"/>
</dbReference>
<evidence type="ECO:0000313" key="7">
    <source>
        <dbReference type="Proteomes" id="UP000031599"/>
    </source>
</evidence>
<proteinExistence type="predicted"/>
<keyword evidence="4 5" id="KW-0472">Membrane</keyword>
<dbReference type="Gene3D" id="2.40.50.100">
    <property type="match status" value="1"/>
</dbReference>
<reference evidence="6 7" key="1">
    <citation type="submission" date="2014-12" db="EMBL/GenBank/DDBJ databases">
        <title>Genome assembly of Enhygromyxa salina DSM 15201.</title>
        <authorList>
            <person name="Sharma G."/>
            <person name="Subramanian S."/>
        </authorList>
    </citation>
    <scope>NUCLEOTIDE SEQUENCE [LARGE SCALE GENOMIC DNA]</scope>
    <source>
        <strain evidence="6 7">DSM 15201</strain>
    </source>
</reference>
<feature type="transmembrane region" description="Helical" evidence="5">
    <location>
        <begin position="27"/>
        <end position="49"/>
    </location>
</feature>
<dbReference type="SUPFAM" id="SSF111369">
    <property type="entry name" value="HlyD-like secretion proteins"/>
    <property type="match status" value="1"/>
</dbReference>
<dbReference type="PANTHER" id="PTHR30386:SF26">
    <property type="entry name" value="TRANSPORT PROTEIN COMB"/>
    <property type="match status" value="1"/>
</dbReference>
<dbReference type="GO" id="GO:0016020">
    <property type="term" value="C:membrane"/>
    <property type="evidence" value="ECO:0007669"/>
    <property type="project" value="UniProtKB-SubCell"/>
</dbReference>
<dbReference type="InterPro" id="IPR050739">
    <property type="entry name" value="MFP"/>
</dbReference>
<keyword evidence="3 5" id="KW-1133">Transmembrane helix</keyword>
<evidence type="ECO:0000313" key="6">
    <source>
        <dbReference type="EMBL" id="KIG19394.1"/>
    </source>
</evidence>
<keyword evidence="2 5" id="KW-0812">Transmembrane</keyword>
<name>A0A0C1ZP83_9BACT</name>
<gene>
    <name evidence="6" type="ORF">DB30_02675</name>
</gene>
<evidence type="ECO:0000256" key="4">
    <source>
        <dbReference type="ARBA" id="ARBA00023136"/>
    </source>
</evidence>
<comment type="caution">
    <text evidence="6">The sequence shown here is derived from an EMBL/GenBank/DDBJ whole genome shotgun (WGS) entry which is preliminary data.</text>
</comment>
<comment type="subcellular location">
    <subcellularLocation>
        <location evidence="1">Membrane</location>
        <topology evidence="1">Single-pass membrane protein</topology>
    </subcellularLocation>
</comment>
<sequence length="304" mass="32762">MEMRPEALAELSKEGWARGTPNRRERAWFSGPVMSLGLLLFAAALSLVIPSPERVSGRAVVRVPGSIHIRSEAAGGIRVVEISPGDSVVAGQALVQLHNPEIDGELRRARHRYDEALAAMLRSPINAALRAEVGSARVAVSDLRDRAAALTLRSPIDGKVISVRAREGGLVDASDIVATIASNAKPATSRPRLIATFPDSTLGVIQPGTQLELIVERAGEHRHIFVVRTVSSEAISLEDPLQRHELALAQSSDSVLVVEAELAQATESDQAILFDGMVGEVRALVRKRSLLQRVTEAMGWRTRP</sequence>
<evidence type="ECO:0000256" key="1">
    <source>
        <dbReference type="ARBA" id="ARBA00004167"/>
    </source>
</evidence>
<accession>A0A0C1ZP83</accession>
<protein>
    <submittedName>
        <fullName evidence="6">Uncharacterized protein</fullName>
    </submittedName>
</protein>
<evidence type="ECO:0000256" key="3">
    <source>
        <dbReference type="ARBA" id="ARBA00022989"/>
    </source>
</evidence>
<evidence type="ECO:0000256" key="5">
    <source>
        <dbReference type="SAM" id="Phobius"/>
    </source>
</evidence>
<dbReference type="EMBL" id="JMCC02000002">
    <property type="protein sequence ID" value="KIG19394.1"/>
    <property type="molecule type" value="Genomic_DNA"/>
</dbReference>
<organism evidence="6 7">
    <name type="scientific">Enhygromyxa salina</name>
    <dbReference type="NCBI Taxonomy" id="215803"/>
    <lineage>
        <taxon>Bacteria</taxon>
        <taxon>Pseudomonadati</taxon>
        <taxon>Myxococcota</taxon>
        <taxon>Polyangia</taxon>
        <taxon>Nannocystales</taxon>
        <taxon>Nannocystaceae</taxon>
        <taxon>Enhygromyxa</taxon>
    </lineage>
</organism>
<dbReference type="AlphaFoldDB" id="A0A0C1ZP83"/>
<dbReference type="PANTHER" id="PTHR30386">
    <property type="entry name" value="MEMBRANE FUSION SUBUNIT OF EMRAB-TOLC MULTIDRUG EFFLUX PUMP"/>
    <property type="match status" value="1"/>
</dbReference>